<sequence>MENSSNDLTLALLCRTDKRAVLVMPGSVSIELDDRRHGSLNSLVAMEVKFSFSLLSLPPSPSVLQRMPLLSHTHTRIHTTSVSNDNVPTQEQNQGFGVHVQVCATQWPSVFLPLDSTAVLSDPSGSARSLHSSLSGSPSSHIEAVLSLLSPSFLVCRISVRVLVERDPGGRRFCPARRDLNPSRLPKYPMTVVFDTSADNPRAVLGQKRRGAMARRISSQGKVTISVDEYSSNPTQAFTHYNINQSRFQPPHVHMVEPLPYDAPKPVGHTRFVCVSDTHSRTDGIQMPFGDVLLHTGDFTELGLPSEVKKFNDWLGSLPYEYKVVIAGNHELTFDKDFMSELIKQDYYRFPSVSKLRTEDFDDVQSLLTNCVYLQDSEVTIKGFRIYGTPW</sequence>
<accession>A0ABQ8LCK0</accession>
<evidence type="ECO:0000256" key="1">
    <source>
        <dbReference type="ARBA" id="ARBA00007993"/>
    </source>
</evidence>
<dbReference type="PANTHER" id="PTHR12905:SF13">
    <property type="entry name" value="METALLOPHOSPHOESTERASE MPPED2"/>
    <property type="match status" value="1"/>
</dbReference>
<dbReference type="Proteomes" id="UP000830375">
    <property type="component" value="Unassembled WGS sequence"/>
</dbReference>
<comment type="similarity">
    <text evidence="1">Belongs to the UPF0046 family.</text>
</comment>
<gene>
    <name evidence="3" type="ORF">H4Q32_018548</name>
</gene>
<evidence type="ECO:0000259" key="2">
    <source>
        <dbReference type="Pfam" id="PF00149"/>
    </source>
</evidence>
<dbReference type="SUPFAM" id="SSF56300">
    <property type="entry name" value="Metallo-dependent phosphatases"/>
    <property type="match status" value="1"/>
</dbReference>
<dbReference type="PANTHER" id="PTHR12905">
    <property type="entry name" value="METALLOPHOSPHOESTERASE"/>
    <property type="match status" value="1"/>
</dbReference>
<feature type="domain" description="Calcineurin-like phosphoesterase" evidence="2">
    <location>
        <begin position="271"/>
        <end position="350"/>
    </location>
</feature>
<dbReference type="Pfam" id="PF00149">
    <property type="entry name" value="Metallophos"/>
    <property type="match status" value="1"/>
</dbReference>
<dbReference type="InterPro" id="IPR029052">
    <property type="entry name" value="Metallo-depent_PP-like"/>
</dbReference>
<organism evidence="3 4">
    <name type="scientific">Labeo rohita</name>
    <name type="common">Indian major carp</name>
    <name type="synonym">Cyprinus rohita</name>
    <dbReference type="NCBI Taxonomy" id="84645"/>
    <lineage>
        <taxon>Eukaryota</taxon>
        <taxon>Metazoa</taxon>
        <taxon>Chordata</taxon>
        <taxon>Craniata</taxon>
        <taxon>Vertebrata</taxon>
        <taxon>Euteleostomi</taxon>
        <taxon>Actinopterygii</taxon>
        <taxon>Neopterygii</taxon>
        <taxon>Teleostei</taxon>
        <taxon>Ostariophysi</taxon>
        <taxon>Cypriniformes</taxon>
        <taxon>Cyprinidae</taxon>
        <taxon>Labeoninae</taxon>
        <taxon>Labeonini</taxon>
        <taxon>Labeo</taxon>
    </lineage>
</organism>
<proteinExistence type="inferred from homology"/>
<comment type="caution">
    <text evidence="3">The sequence shown here is derived from an EMBL/GenBank/DDBJ whole genome shotgun (WGS) entry which is preliminary data.</text>
</comment>
<evidence type="ECO:0000313" key="3">
    <source>
        <dbReference type="EMBL" id="KAI2648441.1"/>
    </source>
</evidence>
<name>A0ABQ8LCK0_LABRO</name>
<protein>
    <submittedName>
        <fullName evidence="3">Metallophosphoesterase MPPED2</fullName>
    </submittedName>
</protein>
<keyword evidence="4" id="KW-1185">Reference proteome</keyword>
<dbReference type="EMBL" id="JACTAM010000025">
    <property type="protein sequence ID" value="KAI2648441.1"/>
    <property type="molecule type" value="Genomic_DNA"/>
</dbReference>
<dbReference type="Gene3D" id="3.60.21.10">
    <property type="match status" value="1"/>
</dbReference>
<dbReference type="InterPro" id="IPR004843">
    <property type="entry name" value="Calcineurin-like_PHP"/>
</dbReference>
<reference evidence="3 4" key="1">
    <citation type="submission" date="2022-01" db="EMBL/GenBank/DDBJ databases">
        <title>A high-quality chromosome-level genome assembly of rohu carp, Labeo rohita.</title>
        <authorList>
            <person name="Arick M.A. II"/>
            <person name="Hsu C.-Y."/>
            <person name="Magbanua Z."/>
            <person name="Pechanova O."/>
            <person name="Grover C."/>
            <person name="Miller E."/>
            <person name="Thrash A."/>
            <person name="Ezzel L."/>
            <person name="Alam S."/>
            <person name="Benzie J."/>
            <person name="Hamilton M."/>
            <person name="Karsi A."/>
            <person name="Lawrence M.L."/>
            <person name="Peterson D.G."/>
        </authorList>
    </citation>
    <scope>NUCLEOTIDE SEQUENCE [LARGE SCALE GENOMIC DNA]</scope>
    <source>
        <strain evidence="4">BAU-BD-2019</strain>
        <tissue evidence="3">Blood</tissue>
    </source>
</reference>
<evidence type="ECO:0000313" key="4">
    <source>
        <dbReference type="Proteomes" id="UP000830375"/>
    </source>
</evidence>
<dbReference type="InterPro" id="IPR051693">
    <property type="entry name" value="UPF0046_metallophosphoest"/>
</dbReference>
<dbReference type="CDD" id="cd07379">
    <property type="entry name" value="MPP_239FB"/>
    <property type="match status" value="1"/>
</dbReference>